<comment type="caution">
    <text evidence="1">The sequence shown here is derived from an EMBL/GenBank/DDBJ whole genome shotgun (WGS) entry which is preliminary data.</text>
</comment>
<gene>
    <name evidence="1" type="ORF">A2U01_0003302</name>
</gene>
<dbReference type="Proteomes" id="UP000265520">
    <property type="component" value="Unassembled WGS sequence"/>
</dbReference>
<organism evidence="1 2">
    <name type="scientific">Trifolium medium</name>
    <dbReference type="NCBI Taxonomy" id="97028"/>
    <lineage>
        <taxon>Eukaryota</taxon>
        <taxon>Viridiplantae</taxon>
        <taxon>Streptophyta</taxon>
        <taxon>Embryophyta</taxon>
        <taxon>Tracheophyta</taxon>
        <taxon>Spermatophyta</taxon>
        <taxon>Magnoliopsida</taxon>
        <taxon>eudicotyledons</taxon>
        <taxon>Gunneridae</taxon>
        <taxon>Pentapetalae</taxon>
        <taxon>rosids</taxon>
        <taxon>fabids</taxon>
        <taxon>Fabales</taxon>
        <taxon>Fabaceae</taxon>
        <taxon>Papilionoideae</taxon>
        <taxon>50 kb inversion clade</taxon>
        <taxon>NPAAA clade</taxon>
        <taxon>Hologalegina</taxon>
        <taxon>IRL clade</taxon>
        <taxon>Trifolieae</taxon>
        <taxon>Trifolium</taxon>
    </lineage>
</organism>
<keyword evidence="2" id="KW-1185">Reference proteome</keyword>
<dbReference type="AlphaFoldDB" id="A0A392M8H9"/>
<proteinExistence type="predicted"/>
<reference evidence="1 2" key="1">
    <citation type="journal article" date="2018" name="Front. Plant Sci.">
        <title>Red Clover (Trifolium pratense) and Zigzag Clover (T. medium) - A Picture of Genomic Similarities and Differences.</title>
        <authorList>
            <person name="Dluhosova J."/>
            <person name="Istvanek J."/>
            <person name="Nedelnik J."/>
            <person name="Repkova J."/>
        </authorList>
    </citation>
    <scope>NUCLEOTIDE SEQUENCE [LARGE SCALE GENOMIC DNA]</scope>
    <source>
        <strain evidence="2">cv. 10/8</strain>
        <tissue evidence="1">Leaf</tissue>
    </source>
</reference>
<evidence type="ECO:0000313" key="1">
    <source>
        <dbReference type="EMBL" id="MCH82494.1"/>
    </source>
</evidence>
<accession>A0A392M8H9</accession>
<sequence>MAMEKGKHLEEIKEKAQFPWKGFATNERVSNPLCLGVARSPLVEDNDEALNREVDVMTGVLHLPCRLGVSCS</sequence>
<name>A0A392M8H9_9FABA</name>
<dbReference type="EMBL" id="LXQA010003763">
    <property type="protein sequence ID" value="MCH82494.1"/>
    <property type="molecule type" value="Genomic_DNA"/>
</dbReference>
<evidence type="ECO:0000313" key="2">
    <source>
        <dbReference type="Proteomes" id="UP000265520"/>
    </source>
</evidence>
<protein>
    <submittedName>
        <fullName evidence="1">Uncharacterized protein</fullName>
    </submittedName>
</protein>